<keyword evidence="2 5" id="KW-0812">Transmembrane</keyword>
<keyword evidence="3 5" id="KW-1133">Transmembrane helix</keyword>
<evidence type="ECO:0000256" key="2">
    <source>
        <dbReference type="ARBA" id="ARBA00022692"/>
    </source>
</evidence>
<reference evidence="7 8" key="1">
    <citation type="submission" date="2012-02" db="EMBL/GenBank/DDBJ databases">
        <title>Whole genome shotgun sequence of Gordonia terrae NBRC 100016.</title>
        <authorList>
            <person name="Takarada H."/>
            <person name="Hosoyama A."/>
            <person name="Tsuchikane K."/>
            <person name="Katsumata H."/>
            <person name="Yamazaki S."/>
            <person name="Fujita N."/>
        </authorList>
    </citation>
    <scope>NUCLEOTIDE SEQUENCE [LARGE SCALE GENOMIC DNA]</scope>
    <source>
        <strain evidence="7 8">NBRC 100016</strain>
    </source>
</reference>
<evidence type="ECO:0000256" key="5">
    <source>
        <dbReference type="SAM" id="Phobius"/>
    </source>
</evidence>
<evidence type="ECO:0000259" key="6">
    <source>
        <dbReference type="Pfam" id="PF04932"/>
    </source>
</evidence>
<accession>A0ABQ0HIV4</accession>
<dbReference type="RefSeq" id="WP_004022704.1">
    <property type="nucleotide sequence ID" value="NZ_BAFD01000099.1"/>
</dbReference>
<evidence type="ECO:0000256" key="3">
    <source>
        <dbReference type="ARBA" id="ARBA00022989"/>
    </source>
</evidence>
<evidence type="ECO:0000313" key="7">
    <source>
        <dbReference type="EMBL" id="GAB45824.1"/>
    </source>
</evidence>
<keyword evidence="4 5" id="KW-0472">Membrane</keyword>
<dbReference type="Pfam" id="PF04932">
    <property type="entry name" value="Wzy_C"/>
    <property type="match status" value="1"/>
</dbReference>
<evidence type="ECO:0000256" key="4">
    <source>
        <dbReference type="ARBA" id="ARBA00023136"/>
    </source>
</evidence>
<dbReference type="EMBL" id="BAFD01000099">
    <property type="protein sequence ID" value="GAB45824.1"/>
    <property type="molecule type" value="Genomic_DNA"/>
</dbReference>
<dbReference type="InterPro" id="IPR051533">
    <property type="entry name" value="WaaL-like"/>
</dbReference>
<comment type="subcellular location">
    <subcellularLocation>
        <location evidence="1">Membrane</location>
        <topology evidence="1">Multi-pass membrane protein</topology>
    </subcellularLocation>
</comment>
<feature type="transmembrane region" description="Helical" evidence="5">
    <location>
        <begin position="107"/>
        <end position="127"/>
    </location>
</feature>
<comment type="caution">
    <text evidence="7">The sequence shown here is derived from an EMBL/GenBank/DDBJ whole genome shotgun (WGS) entry which is preliminary data.</text>
</comment>
<feature type="transmembrane region" description="Helical" evidence="5">
    <location>
        <begin position="398"/>
        <end position="420"/>
    </location>
</feature>
<organism evidence="7 8">
    <name type="scientific">Gordonia terrae NBRC 100016</name>
    <dbReference type="NCBI Taxonomy" id="1089454"/>
    <lineage>
        <taxon>Bacteria</taxon>
        <taxon>Bacillati</taxon>
        <taxon>Actinomycetota</taxon>
        <taxon>Actinomycetes</taxon>
        <taxon>Mycobacteriales</taxon>
        <taxon>Gordoniaceae</taxon>
        <taxon>Gordonia</taxon>
    </lineage>
</organism>
<dbReference type="Proteomes" id="UP000004881">
    <property type="component" value="Unassembled WGS sequence"/>
</dbReference>
<dbReference type="InterPro" id="IPR007016">
    <property type="entry name" value="O-antigen_ligase-rel_domated"/>
</dbReference>
<proteinExistence type="predicted"/>
<feature type="transmembrane region" description="Helical" evidence="5">
    <location>
        <begin position="43"/>
        <end position="63"/>
    </location>
</feature>
<keyword evidence="8" id="KW-1185">Reference proteome</keyword>
<evidence type="ECO:0000313" key="8">
    <source>
        <dbReference type="Proteomes" id="UP000004881"/>
    </source>
</evidence>
<feature type="transmembrane region" description="Helical" evidence="5">
    <location>
        <begin position="258"/>
        <end position="277"/>
    </location>
</feature>
<dbReference type="PANTHER" id="PTHR37422:SF13">
    <property type="entry name" value="LIPOPOLYSACCHARIDE BIOSYNTHESIS PROTEIN PA4999-RELATED"/>
    <property type="match status" value="1"/>
</dbReference>
<sequence length="442" mass="47032">MTVVLALLVVGLVCAVAYLDPRFGVATVLVGYAVVPFAARVSLLGVHICTILTIAVACTRLLIPARDLPPKSQEILTAIPRGATGLVMVFLLGSLGSELIVGTSPSAAISFWLNFICAPVLVFVLCCDLAERYGSFYRMLAIGYVVAACAQSVLAFLVSRNIVPQPYQDQYARRFWWHIVDEANRQMGTIDHPLDLGLFIATAIPLLALMRRTWLTYLALVVLVVGVTLTQSRIGLLGAAFGIIFLIFTSSATSGRRIILGSGVLGAYLLFSALGAFDAVSGRIADDSGSAQARRNAWTVLLPDAGNFFPFGEGIQRVKPFVAAEYGLQTSPESAFLGYLVGFGSVLALCFFAAVLWIIAHRIAADRTVNPGMASVLIAFVSIQLFSSISTGGTVTAYVVWICMFFAVAYPTSTLTVPVVRRARSSAGGSSDARASRLSGAP</sequence>
<evidence type="ECO:0000256" key="1">
    <source>
        <dbReference type="ARBA" id="ARBA00004141"/>
    </source>
</evidence>
<dbReference type="GeneID" id="32687377"/>
<feature type="transmembrane region" description="Helical" evidence="5">
    <location>
        <begin position="214"/>
        <end position="246"/>
    </location>
</feature>
<feature type="transmembrane region" description="Helical" evidence="5">
    <location>
        <begin position="139"/>
        <end position="158"/>
    </location>
</feature>
<dbReference type="PANTHER" id="PTHR37422">
    <property type="entry name" value="TEICHURONIC ACID BIOSYNTHESIS PROTEIN TUAE"/>
    <property type="match status" value="1"/>
</dbReference>
<protein>
    <recommendedName>
        <fullName evidence="6">O-antigen ligase-related domain-containing protein</fullName>
    </recommendedName>
</protein>
<feature type="transmembrane region" description="Helical" evidence="5">
    <location>
        <begin position="372"/>
        <end position="392"/>
    </location>
</feature>
<feature type="transmembrane region" description="Helical" evidence="5">
    <location>
        <begin position="75"/>
        <end position="95"/>
    </location>
</feature>
<gene>
    <name evidence="7" type="ORF">GOTRE_133_00120</name>
</gene>
<feature type="domain" description="O-antigen ligase-related" evidence="6">
    <location>
        <begin position="218"/>
        <end position="352"/>
    </location>
</feature>
<name>A0ABQ0HIV4_9ACTN</name>
<feature type="transmembrane region" description="Helical" evidence="5">
    <location>
        <begin position="336"/>
        <end position="360"/>
    </location>
</feature>